<evidence type="ECO:0000313" key="5">
    <source>
        <dbReference type="EMBL" id="QSQ10253.1"/>
    </source>
</evidence>
<dbReference type="AlphaFoldDB" id="A0A8A0RPS3"/>
<proteinExistence type="predicted"/>
<dbReference type="Gene3D" id="3.30.70.920">
    <property type="match status" value="1"/>
</dbReference>
<keyword evidence="3" id="KW-0804">Transcription</keyword>
<keyword evidence="6" id="KW-1185">Reference proteome</keyword>
<organism evidence="5 6">
    <name type="scientific">Koleobacter methoxysyntrophicus</name>
    <dbReference type="NCBI Taxonomy" id="2751313"/>
    <lineage>
        <taxon>Bacteria</taxon>
        <taxon>Bacillati</taxon>
        <taxon>Bacillota</taxon>
        <taxon>Clostridia</taxon>
        <taxon>Koleobacterales</taxon>
        <taxon>Koleobacteraceae</taxon>
        <taxon>Koleobacter</taxon>
    </lineage>
</organism>
<gene>
    <name evidence="5" type="primary">asnC</name>
    <name evidence="5" type="ORF">H0A61_02653</name>
</gene>
<dbReference type="PROSITE" id="PS00519">
    <property type="entry name" value="HTH_ASNC_1"/>
    <property type="match status" value="1"/>
</dbReference>
<evidence type="ECO:0000256" key="2">
    <source>
        <dbReference type="ARBA" id="ARBA00023125"/>
    </source>
</evidence>
<dbReference type="InterPro" id="IPR019885">
    <property type="entry name" value="Tscrpt_reg_HTH_AsnC-type_CS"/>
</dbReference>
<dbReference type="InterPro" id="IPR019888">
    <property type="entry name" value="Tscrpt_reg_AsnC-like"/>
</dbReference>
<dbReference type="Proteomes" id="UP000662904">
    <property type="component" value="Chromosome"/>
</dbReference>
<keyword evidence="2" id="KW-0238">DNA-binding</keyword>
<dbReference type="GO" id="GO:0043200">
    <property type="term" value="P:response to amino acid"/>
    <property type="evidence" value="ECO:0007669"/>
    <property type="project" value="TreeGrafter"/>
</dbReference>
<dbReference type="PRINTS" id="PR00033">
    <property type="entry name" value="HTHASNC"/>
</dbReference>
<dbReference type="InterPro" id="IPR019887">
    <property type="entry name" value="Tscrpt_reg_AsnC/Lrp_C"/>
</dbReference>
<dbReference type="Pfam" id="PF13412">
    <property type="entry name" value="HTH_24"/>
    <property type="match status" value="1"/>
</dbReference>
<evidence type="ECO:0000256" key="3">
    <source>
        <dbReference type="ARBA" id="ARBA00023163"/>
    </source>
</evidence>
<dbReference type="RefSeq" id="WP_206707563.1">
    <property type="nucleotide sequence ID" value="NZ_CP059066.1"/>
</dbReference>
<accession>A0A8A0RPS3</accession>
<dbReference type="InterPro" id="IPR036390">
    <property type="entry name" value="WH_DNA-bd_sf"/>
</dbReference>
<dbReference type="InterPro" id="IPR036388">
    <property type="entry name" value="WH-like_DNA-bd_sf"/>
</dbReference>
<dbReference type="PANTHER" id="PTHR30154">
    <property type="entry name" value="LEUCINE-RESPONSIVE REGULATORY PROTEIN"/>
    <property type="match status" value="1"/>
</dbReference>
<dbReference type="EMBL" id="CP059066">
    <property type="protein sequence ID" value="QSQ10253.1"/>
    <property type="molecule type" value="Genomic_DNA"/>
</dbReference>
<feature type="domain" description="HTH asnC-type" evidence="4">
    <location>
        <begin position="6"/>
        <end position="67"/>
    </location>
</feature>
<dbReference type="KEGG" id="kme:H0A61_02653"/>
<dbReference type="SMART" id="SM00344">
    <property type="entry name" value="HTH_ASNC"/>
    <property type="match status" value="1"/>
</dbReference>
<dbReference type="InterPro" id="IPR000485">
    <property type="entry name" value="AsnC-type_HTH_dom"/>
</dbReference>
<dbReference type="PANTHER" id="PTHR30154:SF34">
    <property type="entry name" value="TRANSCRIPTIONAL REGULATOR AZLB"/>
    <property type="match status" value="1"/>
</dbReference>
<protein>
    <submittedName>
        <fullName evidence="5">Regulatory protein AsnC</fullName>
    </submittedName>
</protein>
<dbReference type="SUPFAM" id="SSF54909">
    <property type="entry name" value="Dimeric alpha+beta barrel"/>
    <property type="match status" value="1"/>
</dbReference>
<evidence type="ECO:0000313" key="6">
    <source>
        <dbReference type="Proteomes" id="UP000662904"/>
    </source>
</evidence>
<dbReference type="InterPro" id="IPR011991">
    <property type="entry name" value="ArsR-like_HTH"/>
</dbReference>
<dbReference type="GO" id="GO:0043565">
    <property type="term" value="F:sequence-specific DNA binding"/>
    <property type="evidence" value="ECO:0007669"/>
    <property type="project" value="InterPro"/>
</dbReference>
<dbReference type="PROSITE" id="PS50956">
    <property type="entry name" value="HTH_ASNC_2"/>
    <property type="match status" value="1"/>
</dbReference>
<evidence type="ECO:0000256" key="1">
    <source>
        <dbReference type="ARBA" id="ARBA00023015"/>
    </source>
</evidence>
<keyword evidence="1" id="KW-0805">Transcription regulation</keyword>
<dbReference type="GO" id="GO:0005829">
    <property type="term" value="C:cytosol"/>
    <property type="evidence" value="ECO:0007669"/>
    <property type="project" value="TreeGrafter"/>
</dbReference>
<dbReference type="InterPro" id="IPR011008">
    <property type="entry name" value="Dimeric_a/b-barrel"/>
</dbReference>
<dbReference type="Gene3D" id="1.10.10.10">
    <property type="entry name" value="Winged helix-like DNA-binding domain superfamily/Winged helix DNA-binding domain"/>
    <property type="match status" value="1"/>
</dbReference>
<dbReference type="Pfam" id="PF01037">
    <property type="entry name" value="AsnC_trans_reg"/>
    <property type="match status" value="1"/>
</dbReference>
<reference evidence="5" key="1">
    <citation type="submission" date="2020-07" db="EMBL/GenBank/DDBJ databases">
        <title>Koleobacter methoxysyntrophicus gen. nov., sp. nov., a novel anaerobic bacterium isolated from deep subsurface oil field and proposal of Koleobacterales ord. nov. in the phylum Firmicutes.</title>
        <authorList>
            <person name="Sakamoto S."/>
            <person name="Tamaki H."/>
        </authorList>
    </citation>
    <scope>NUCLEOTIDE SEQUENCE</scope>
    <source>
        <strain evidence="5">NRmbB1</strain>
    </source>
</reference>
<dbReference type="SUPFAM" id="SSF46785">
    <property type="entry name" value="Winged helix' DNA-binding domain"/>
    <property type="match status" value="1"/>
</dbReference>
<evidence type="ECO:0000259" key="4">
    <source>
        <dbReference type="PROSITE" id="PS50956"/>
    </source>
</evidence>
<sequence length="152" mass="17767">MQFSNLDEIDSKILNYLMENGRMSYVDLAKKVNLSRVAVKSRIESLLERGIIERFTIIINPQKVGRNVSAYFTIEVEPQYLYRVAETLAEYESITDIYQMTGSSLLHVHAILELNEDLEEFLRRNIYSLKGIKRIDTHILISRIKMRKGIRV</sequence>
<dbReference type="CDD" id="cd00090">
    <property type="entry name" value="HTH_ARSR"/>
    <property type="match status" value="1"/>
</dbReference>
<name>A0A8A0RPS3_9FIRM</name>